<dbReference type="AlphaFoldDB" id="A0A2H0YSM9"/>
<name>A0A2H0YSM9_9BACT</name>
<proteinExistence type="predicted"/>
<reference evidence="3" key="1">
    <citation type="submission" date="2017-09" db="EMBL/GenBank/DDBJ databases">
        <title>Depth-based differentiation of microbial function through sediment-hosted aquifers and enrichment of novel symbionts in the deep terrestrial subsurface.</title>
        <authorList>
            <person name="Probst A.J."/>
            <person name="Ladd B."/>
            <person name="Jarett J.K."/>
            <person name="Geller-Mcgrath D.E."/>
            <person name="Sieber C.M.K."/>
            <person name="Emerson J.B."/>
            <person name="Anantharaman K."/>
            <person name="Thomas B.C."/>
            <person name="Malmstrom R."/>
            <person name="Stieglmeier M."/>
            <person name="Klingl A."/>
            <person name="Woyke T."/>
            <person name="Ryan C.M."/>
            <person name="Banfield J.F."/>
        </authorList>
    </citation>
    <scope>NUCLEOTIDE SEQUENCE [LARGE SCALE GENOMIC DNA]</scope>
</reference>
<gene>
    <name evidence="2" type="ORF">COT26_01575</name>
</gene>
<organism evidence="2 3">
    <name type="scientific">Candidatus Kerfeldbacteria bacterium CG08_land_8_20_14_0_20_43_14</name>
    <dbReference type="NCBI Taxonomy" id="2014246"/>
    <lineage>
        <taxon>Bacteria</taxon>
        <taxon>Candidatus Kerfeldiibacteriota</taxon>
    </lineage>
</organism>
<comment type="caution">
    <text evidence="2">The sequence shown here is derived from an EMBL/GenBank/DDBJ whole genome shotgun (WGS) entry which is preliminary data.</text>
</comment>
<evidence type="ECO:0000256" key="1">
    <source>
        <dbReference type="SAM" id="MobiDB-lite"/>
    </source>
</evidence>
<sequence>MKAAPRRMAVAEPCGSNPMGVQVSPAAPAFAPLGLRPSPTEVGYGRRRSAGKPLKKSKY</sequence>
<evidence type="ECO:0000313" key="2">
    <source>
        <dbReference type="EMBL" id="PIS40763.1"/>
    </source>
</evidence>
<feature type="region of interest" description="Disordered" evidence="1">
    <location>
        <begin position="36"/>
        <end position="59"/>
    </location>
</feature>
<dbReference type="EMBL" id="PEXW01000032">
    <property type="protein sequence ID" value="PIS40763.1"/>
    <property type="molecule type" value="Genomic_DNA"/>
</dbReference>
<dbReference type="Proteomes" id="UP000236845">
    <property type="component" value="Unassembled WGS sequence"/>
</dbReference>
<protein>
    <submittedName>
        <fullName evidence="2">Uncharacterized protein</fullName>
    </submittedName>
</protein>
<evidence type="ECO:0000313" key="3">
    <source>
        <dbReference type="Proteomes" id="UP000236845"/>
    </source>
</evidence>
<feature type="compositionally biased region" description="Basic residues" evidence="1">
    <location>
        <begin position="45"/>
        <end position="59"/>
    </location>
</feature>
<feature type="region of interest" description="Disordered" evidence="1">
    <location>
        <begin position="1"/>
        <end position="20"/>
    </location>
</feature>
<accession>A0A2H0YSM9</accession>